<dbReference type="EMBL" id="LAZR01013203">
    <property type="protein sequence ID" value="KKM23069.1"/>
    <property type="molecule type" value="Genomic_DNA"/>
</dbReference>
<organism evidence="1">
    <name type="scientific">marine sediment metagenome</name>
    <dbReference type="NCBI Taxonomy" id="412755"/>
    <lineage>
        <taxon>unclassified sequences</taxon>
        <taxon>metagenomes</taxon>
        <taxon>ecological metagenomes</taxon>
    </lineage>
</organism>
<gene>
    <name evidence="1" type="ORF">LCGC14_1618960</name>
</gene>
<name>A0A0F9IT02_9ZZZZ</name>
<reference evidence="1" key="1">
    <citation type="journal article" date="2015" name="Nature">
        <title>Complex archaea that bridge the gap between prokaryotes and eukaryotes.</title>
        <authorList>
            <person name="Spang A."/>
            <person name="Saw J.H."/>
            <person name="Jorgensen S.L."/>
            <person name="Zaremba-Niedzwiedzka K."/>
            <person name="Martijn J."/>
            <person name="Lind A.E."/>
            <person name="van Eijk R."/>
            <person name="Schleper C."/>
            <person name="Guy L."/>
            <person name="Ettema T.J."/>
        </authorList>
    </citation>
    <scope>NUCLEOTIDE SEQUENCE</scope>
</reference>
<evidence type="ECO:0000313" key="1">
    <source>
        <dbReference type="EMBL" id="KKM23069.1"/>
    </source>
</evidence>
<proteinExistence type="predicted"/>
<protein>
    <submittedName>
        <fullName evidence="1">Uncharacterized protein</fullName>
    </submittedName>
</protein>
<sequence>MVLNNIVMIFKHQTLNGMYDRILSNEFKIAAYNIRRRRWLYKTGLHETFHIAWFVEYGDFKESE</sequence>
<accession>A0A0F9IT02</accession>
<dbReference type="AlphaFoldDB" id="A0A0F9IT02"/>
<comment type="caution">
    <text evidence="1">The sequence shown here is derived from an EMBL/GenBank/DDBJ whole genome shotgun (WGS) entry which is preliminary data.</text>
</comment>